<dbReference type="EMBL" id="LVVM01004123">
    <property type="protein sequence ID" value="OJA13521.1"/>
    <property type="molecule type" value="Genomic_DNA"/>
</dbReference>
<evidence type="ECO:0000256" key="3">
    <source>
        <dbReference type="ARBA" id="ARBA00022692"/>
    </source>
</evidence>
<dbReference type="AlphaFoldDB" id="A0A1J8QIU0"/>
<feature type="transmembrane region" description="Helical" evidence="6">
    <location>
        <begin position="396"/>
        <end position="413"/>
    </location>
</feature>
<organism evidence="7 8">
    <name type="scientific">Rhizopogon vesiculosus</name>
    <dbReference type="NCBI Taxonomy" id="180088"/>
    <lineage>
        <taxon>Eukaryota</taxon>
        <taxon>Fungi</taxon>
        <taxon>Dikarya</taxon>
        <taxon>Basidiomycota</taxon>
        <taxon>Agaricomycotina</taxon>
        <taxon>Agaricomycetes</taxon>
        <taxon>Agaricomycetidae</taxon>
        <taxon>Boletales</taxon>
        <taxon>Suillineae</taxon>
        <taxon>Rhizopogonaceae</taxon>
        <taxon>Rhizopogon</taxon>
    </lineage>
</organism>
<dbReference type="PANTHER" id="PTHR23511">
    <property type="entry name" value="SYNAPTIC VESICLE GLYCOPROTEIN 2"/>
    <property type="match status" value="1"/>
</dbReference>
<feature type="transmembrane region" description="Helical" evidence="6">
    <location>
        <begin position="138"/>
        <end position="161"/>
    </location>
</feature>
<dbReference type="Proteomes" id="UP000183567">
    <property type="component" value="Unassembled WGS sequence"/>
</dbReference>
<feature type="transmembrane region" description="Helical" evidence="6">
    <location>
        <begin position="62"/>
        <end position="77"/>
    </location>
</feature>
<dbReference type="PANTHER" id="PTHR23511:SF12">
    <property type="entry name" value="TRANSPORTER, PUTATIVE (AFU_ORTHOLOGUE AFUA_7G01740)-RELATED"/>
    <property type="match status" value="1"/>
</dbReference>
<keyword evidence="2" id="KW-0813">Transport</keyword>
<reference evidence="7 8" key="1">
    <citation type="submission" date="2016-03" db="EMBL/GenBank/DDBJ databases">
        <title>Comparative genomics of the ectomycorrhizal sister species Rhizopogon vinicolor and Rhizopogon vesiculosus (Basidiomycota: Boletales) reveals a divergence of the mating type B locus.</title>
        <authorList>
            <person name="Mujic A.B."/>
            <person name="Kuo A."/>
            <person name="Tritt A."/>
            <person name="Lipzen A."/>
            <person name="Chen C."/>
            <person name="Johnson J."/>
            <person name="Sharma A."/>
            <person name="Barry K."/>
            <person name="Grigoriev I.V."/>
            <person name="Spatafora J.W."/>
        </authorList>
    </citation>
    <scope>NUCLEOTIDE SEQUENCE [LARGE SCALE GENOMIC DNA]</scope>
    <source>
        <strain evidence="7 8">AM-OR11-056</strain>
    </source>
</reference>
<evidence type="ECO:0000256" key="5">
    <source>
        <dbReference type="ARBA" id="ARBA00023136"/>
    </source>
</evidence>
<dbReference type="GO" id="GO:0022857">
    <property type="term" value="F:transmembrane transporter activity"/>
    <property type="evidence" value="ECO:0007669"/>
    <property type="project" value="InterPro"/>
</dbReference>
<comment type="subcellular location">
    <subcellularLocation>
        <location evidence="1">Membrane</location>
        <topology evidence="1">Multi-pass membrane protein</topology>
    </subcellularLocation>
</comment>
<evidence type="ECO:0000256" key="4">
    <source>
        <dbReference type="ARBA" id="ARBA00022989"/>
    </source>
</evidence>
<comment type="caution">
    <text evidence="7">The sequence shown here is derived from an EMBL/GenBank/DDBJ whole genome shotgun (WGS) entry which is preliminary data.</text>
</comment>
<proteinExistence type="predicted"/>
<dbReference type="Pfam" id="PF00083">
    <property type="entry name" value="Sugar_tr"/>
    <property type="match status" value="1"/>
</dbReference>
<evidence type="ECO:0000256" key="2">
    <source>
        <dbReference type="ARBA" id="ARBA00022448"/>
    </source>
</evidence>
<evidence type="ECO:0000256" key="1">
    <source>
        <dbReference type="ARBA" id="ARBA00004141"/>
    </source>
</evidence>
<evidence type="ECO:0000313" key="8">
    <source>
        <dbReference type="Proteomes" id="UP000183567"/>
    </source>
</evidence>
<name>A0A1J8QIU0_9AGAM</name>
<keyword evidence="3 6" id="KW-0812">Transmembrane</keyword>
<keyword evidence="8" id="KW-1185">Reference proteome</keyword>
<accession>A0A1J8QIU0</accession>
<dbReference type="GO" id="GO:0016020">
    <property type="term" value="C:membrane"/>
    <property type="evidence" value="ECO:0007669"/>
    <property type="project" value="UniProtKB-SubCell"/>
</dbReference>
<dbReference type="OrthoDB" id="3936150at2759"/>
<keyword evidence="5 6" id="KW-0472">Membrane</keyword>
<dbReference type="InterPro" id="IPR005828">
    <property type="entry name" value="MFS_sugar_transport-like"/>
</dbReference>
<feature type="transmembrane region" description="Helical" evidence="6">
    <location>
        <begin position="244"/>
        <end position="264"/>
    </location>
</feature>
<dbReference type="SUPFAM" id="SSF103473">
    <property type="entry name" value="MFS general substrate transporter"/>
    <property type="match status" value="1"/>
</dbReference>
<dbReference type="Gene3D" id="1.20.1250.20">
    <property type="entry name" value="MFS general substrate transporter like domains"/>
    <property type="match status" value="1"/>
</dbReference>
<evidence type="ECO:0000256" key="6">
    <source>
        <dbReference type="SAM" id="Phobius"/>
    </source>
</evidence>
<evidence type="ECO:0008006" key="9">
    <source>
        <dbReference type="Google" id="ProtNLM"/>
    </source>
</evidence>
<evidence type="ECO:0000313" key="7">
    <source>
        <dbReference type="EMBL" id="OJA13521.1"/>
    </source>
</evidence>
<feature type="transmembrane region" description="Helical" evidence="6">
    <location>
        <begin position="201"/>
        <end position="224"/>
    </location>
</feature>
<sequence>MPLNTVSTKANSISQSPGALPGVSLAVGPAVDLYEGGYNHPVYEAKARVLNYAIQDIGMGRYQWYLFIVAGFGWFASRTLKRCRLARTVLFMFVLHGGPFLLLASNIGLFVGAVFWGLGCDIWGRRWPFNITLFVSGIFGLAAGAAPSFVALVSLFAVVSFGSAGPLFLSLLEGIRNGNYAGTLPVDSTIFLDFVPASHQYLLTTLSIWWSVGQLIPSLVAWPLITNYSCATASDCTKSSNMGWRYLLFILGGITLLLGAFRIFSFSLLESPRFLSGVGRDADAVRVIHQMAKFNGKVSSLTVEELEAPDRAAEGGRSSYMEKHTILSKNSHYNTEHIKAFFATPKMTWSTSLLIAIWGILGLASTLYNNFLPYLLFSRGAVFGDGSLYITYRNQVILSVVCVPTGFLASWAVELPYIGRKGTVTIGSGKQADSIRCVHYLMPVTTRKIRRLLAHFCWRLPPPERQTILSKFSLRKIAERGLL</sequence>
<keyword evidence="4 6" id="KW-1133">Transmembrane helix</keyword>
<protein>
    <recommendedName>
        <fullName evidence="9">Major facilitator superfamily (MFS) profile domain-containing protein</fullName>
    </recommendedName>
</protein>
<dbReference type="InterPro" id="IPR036259">
    <property type="entry name" value="MFS_trans_sf"/>
</dbReference>
<gene>
    <name evidence="7" type="ORF">AZE42_10523</name>
</gene>
<feature type="transmembrane region" description="Helical" evidence="6">
    <location>
        <begin position="353"/>
        <end position="376"/>
    </location>
</feature>
<feature type="transmembrane region" description="Helical" evidence="6">
    <location>
        <begin position="89"/>
        <end position="118"/>
    </location>
</feature>